<proteinExistence type="predicted"/>
<evidence type="ECO:0000313" key="2">
    <source>
        <dbReference type="Proteomes" id="UP000235965"/>
    </source>
</evidence>
<dbReference type="OrthoDB" id="10521759at2759"/>
<protein>
    <submittedName>
        <fullName evidence="1">Uncharacterized protein</fullName>
    </submittedName>
</protein>
<dbReference type="AlphaFoldDB" id="A0A2J7RE08"/>
<comment type="caution">
    <text evidence="1">The sequence shown here is derived from an EMBL/GenBank/DDBJ whole genome shotgun (WGS) entry which is preliminary data.</text>
</comment>
<dbReference type="InParanoid" id="A0A2J7RE08"/>
<reference evidence="1 2" key="1">
    <citation type="submission" date="2017-12" db="EMBL/GenBank/DDBJ databases">
        <title>Hemimetabolous genomes reveal molecular basis of termite eusociality.</title>
        <authorList>
            <person name="Harrison M.C."/>
            <person name="Jongepier E."/>
            <person name="Robertson H.M."/>
            <person name="Arning N."/>
            <person name="Bitard-Feildel T."/>
            <person name="Chao H."/>
            <person name="Childers C.P."/>
            <person name="Dinh H."/>
            <person name="Doddapaneni H."/>
            <person name="Dugan S."/>
            <person name="Gowin J."/>
            <person name="Greiner C."/>
            <person name="Han Y."/>
            <person name="Hu H."/>
            <person name="Hughes D.S.T."/>
            <person name="Huylmans A.-K."/>
            <person name="Kemena C."/>
            <person name="Kremer L.P.M."/>
            <person name="Lee S.L."/>
            <person name="Lopez-Ezquerra A."/>
            <person name="Mallet L."/>
            <person name="Monroy-Kuhn J.M."/>
            <person name="Moser A."/>
            <person name="Murali S.C."/>
            <person name="Muzny D.M."/>
            <person name="Otani S."/>
            <person name="Piulachs M.-D."/>
            <person name="Poelchau M."/>
            <person name="Qu J."/>
            <person name="Schaub F."/>
            <person name="Wada-Katsumata A."/>
            <person name="Worley K.C."/>
            <person name="Xie Q."/>
            <person name="Ylla G."/>
            <person name="Poulsen M."/>
            <person name="Gibbs R.A."/>
            <person name="Schal C."/>
            <person name="Richards S."/>
            <person name="Belles X."/>
            <person name="Korb J."/>
            <person name="Bornberg-Bauer E."/>
        </authorList>
    </citation>
    <scope>NUCLEOTIDE SEQUENCE [LARGE SCALE GENOMIC DNA]</scope>
    <source>
        <tissue evidence="1">Whole body</tissue>
    </source>
</reference>
<keyword evidence="2" id="KW-1185">Reference proteome</keyword>
<dbReference type="EMBL" id="NEVH01005279">
    <property type="protein sequence ID" value="PNF39069.1"/>
    <property type="molecule type" value="Genomic_DNA"/>
</dbReference>
<dbReference type="Proteomes" id="UP000235965">
    <property type="component" value="Unassembled WGS sequence"/>
</dbReference>
<organism evidence="1 2">
    <name type="scientific">Cryptotermes secundus</name>
    <dbReference type="NCBI Taxonomy" id="105785"/>
    <lineage>
        <taxon>Eukaryota</taxon>
        <taxon>Metazoa</taxon>
        <taxon>Ecdysozoa</taxon>
        <taxon>Arthropoda</taxon>
        <taxon>Hexapoda</taxon>
        <taxon>Insecta</taxon>
        <taxon>Pterygota</taxon>
        <taxon>Neoptera</taxon>
        <taxon>Polyneoptera</taxon>
        <taxon>Dictyoptera</taxon>
        <taxon>Blattodea</taxon>
        <taxon>Blattoidea</taxon>
        <taxon>Termitoidae</taxon>
        <taxon>Kalotermitidae</taxon>
        <taxon>Cryptotermitinae</taxon>
        <taxon>Cryptotermes</taxon>
    </lineage>
</organism>
<sequence length="192" mass="21075">MSNAFGDLEGQFDSSGFNKEFSGSKNRKFDTGYGQYFLEDLGDSPFGSDLGSPTTHQKQGHLAPAVQLVAKAPGRPGAVPRYHQPLPTTKYGQHSQLVQPAVGRKPYPAVKHTKALSPYNVQPYQVPYAGGLPRKHIADSIVPTYSGKSLVPQPFGTRKFTKVVEKTHAIRQESPNLKHFTENYAPDEGFAF</sequence>
<accession>A0A2J7RE08</accession>
<gene>
    <name evidence="1" type="ORF">B7P43_G04347</name>
</gene>
<evidence type="ECO:0000313" key="1">
    <source>
        <dbReference type="EMBL" id="PNF39069.1"/>
    </source>
</evidence>
<name>A0A2J7RE08_9NEOP</name>